<keyword evidence="2" id="KW-1185">Reference proteome</keyword>
<dbReference type="InterPro" id="IPR002347">
    <property type="entry name" value="SDR_fam"/>
</dbReference>
<dbReference type="Proteomes" id="UP001344251">
    <property type="component" value="Chromosome"/>
</dbReference>
<dbReference type="Gene3D" id="3.40.50.720">
    <property type="entry name" value="NAD(P)-binding Rossmann-like Domain"/>
    <property type="match status" value="1"/>
</dbReference>
<evidence type="ECO:0000313" key="2">
    <source>
        <dbReference type="Proteomes" id="UP001344251"/>
    </source>
</evidence>
<reference evidence="1 2" key="1">
    <citation type="submission" date="2022-10" db="EMBL/GenBank/DDBJ databases">
        <title>The complete genomes of actinobacterial strains from the NBC collection.</title>
        <authorList>
            <person name="Joergensen T.S."/>
            <person name="Alvarez Arevalo M."/>
            <person name="Sterndorff E.B."/>
            <person name="Faurdal D."/>
            <person name="Vuksanovic O."/>
            <person name="Mourched A.-S."/>
            <person name="Charusanti P."/>
            <person name="Shaw S."/>
            <person name="Blin K."/>
            <person name="Weber T."/>
        </authorList>
    </citation>
    <scope>NUCLEOTIDE SEQUENCE [LARGE SCALE GENOMIC DNA]</scope>
    <source>
        <strain evidence="1 2">NBC 01774</strain>
    </source>
</reference>
<dbReference type="SUPFAM" id="SSF51735">
    <property type="entry name" value="NAD(P)-binding Rossmann-fold domains"/>
    <property type="match status" value="1"/>
</dbReference>
<dbReference type="Pfam" id="PF00106">
    <property type="entry name" value="adh_short"/>
    <property type="match status" value="1"/>
</dbReference>
<dbReference type="PANTHER" id="PTHR43975">
    <property type="entry name" value="ZGC:101858"/>
    <property type="match status" value="1"/>
</dbReference>
<dbReference type="RefSeq" id="WP_326623104.1">
    <property type="nucleotide sequence ID" value="NZ_CP109106.1"/>
</dbReference>
<dbReference type="PRINTS" id="PR00081">
    <property type="entry name" value="GDHRDH"/>
</dbReference>
<dbReference type="EMBL" id="CP109106">
    <property type="protein sequence ID" value="WSB73500.1"/>
    <property type="molecule type" value="Genomic_DNA"/>
</dbReference>
<name>A0ABZ1FSQ2_9ACTN</name>
<gene>
    <name evidence="1" type="ORF">OG863_39245</name>
</gene>
<dbReference type="InterPro" id="IPR036291">
    <property type="entry name" value="NAD(P)-bd_dom_sf"/>
</dbReference>
<evidence type="ECO:0000313" key="1">
    <source>
        <dbReference type="EMBL" id="WSB73500.1"/>
    </source>
</evidence>
<dbReference type="CDD" id="cd05233">
    <property type="entry name" value="SDR_c"/>
    <property type="match status" value="1"/>
</dbReference>
<protein>
    <submittedName>
        <fullName evidence="1">SDR family NAD(P)-dependent oxidoreductase</fullName>
    </submittedName>
</protein>
<dbReference type="PANTHER" id="PTHR43975:SF2">
    <property type="entry name" value="EG:BACR7A4.14 PROTEIN-RELATED"/>
    <property type="match status" value="1"/>
</dbReference>
<sequence length="234" mass="25184">MSLTDQPVALLTGTNRGTGRSLAQELHRRGYRIVSLNRTVTGEKWLDEQHCDLTDPQQIRDGVARALAPTDRLDVCISNAVDRVLDPIADLRPADWDRSLAVNLTAQLHLTQAVLPALRDTNGLIIFMGSHAGTRYFEGGAAYSATKAALGAFVETLLLEERNNGVRACLVSPGAIANLEGDGDPHKMTPQAAAQAVASMIDGFPRDLLVGEIEIRPATLPTPPITGIDRLLHV</sequence>
<organism evidence="1 2">
    <name type="scientific">Streptomyces decoyicus</name>
    <dbReference type="NCBI Taxonomy" id="249567"/>
    <lineage>
        <taxon>Bacteria</taxon>
        <taxon>Bacillati</taxon>
        <taxon>Actinomycetota</taxon>
        <taxon>Actinomycetes</taxon>
        <taxon>Kitasatosporales</taxon>
        <taxon>Streptomycetaceae</taxon>
        <taxon>Streptomyces</taxon>
    </lineage>
</organism>
<proteinExistence type="predicted"/>
<accession>A0ABZ1FSQ2</accession>